<feature type="domain" description="Phosphodiester glycosidase" evidence="3">
    <location>
        <begin position="263"/>
        <end position="451"/>
    </location>
</feature>
<sequence length="923" mass="95207">MKQASRTNRRRNEVQVHAVPSSPRKPARGVFVRRVLVSTLGAALVIQPLAALAPQLPGAMSFLSPVGQAAAASAKLTVVSQEMITSGAQRIDYLWKGTRSGASVQSNIHVIKIDLNDPYVSLNAVNGQKGVVTGRSSVLNMAKNAGAVAGINADYFQTASSDGAPMGAQISSGSLLVSPMQLTGMYMFGVTKDRKAVIDRYSFQGSVTAGDGSTFALSGMNQSSYSTEFPTKGYSHANALYLYTSAWTEPSRPAGASYATPTEVLVQGGVVTQISEGTALPMTPPADGFILRAHGTAAAYVREHLQVGQPASADYRLQSLTTQQTVDPSSFETMVGGHTILVENGKAAAFSRSVSSISGSSARSRTAGGYSADGRTVYLVTAEDNGSSSGLTLAELQSVLVELGVSKAVNFDGGGSTTMVARPLGEFGLQLGHPTEYGTTMRQVSNGLGVFTSAPQGAIKGIKASGSGVLFLGQSAAYELKAYDQHYNPLDPAGLGASWSAQGIAGDWNGNTFTASKTGSGSVTVKSGAATDKLPVVVVGADAIQSLKIGTVQGALEAGTQLAVPVTATLKDGGTYTLPAEAVKWEFRGFTAARSGDKLTVQSVSEGAQVGYAIARYDGFSALLTLAKGSGSKQLADFDKLQPAFSFTSTAGVTGGAQLASGLAADNGSGALSLSYDFTNGSTDTRAAYASFGAGVPIDGQPASISVDVHGDASLNWARAELTDAAGAKHLLTLSKAVDWTGWRTIKAPLSESGKAVQYPVKLTRLYVASLKDGADERTAAGTIAFDNVSVDAPASVPEPVKAKIEMKAGSKTAMVDGKTTALDSAPYIQNGVTYLPLRFVASSLGSAVDYDAASKRVSVLRGAKLLELVIGSKELVANGVRAAAPAAPIERGGRTLVPIRVVSEQMGLAVKWDGATKRITVE</sequence>
<dbReference type="RefSeq" id="WP_168909318.1">
    <property type="nucleotide sequence ID" value="NZ_CP051428.1"/>
</dbReference>
<gene>
    <name evidence="4" type="ORF">HGI30_21180</name>
</gene>
<evidence type="ECO:0000259" key="3">
    <source>
        <dbReference type="Pfam" id="PF09992"/>
    </source>
</evidence>
<dbReference type="InterPro" id="IPR018711">
    <property type="entry name" value="NAGPA"/>
</dbReference>
<dbReference type="EMBL" id="CP051428">
    <property type="protein sequence ID" value="QJC53787.1"/>
    <property type="molecule type" value="Genomic_DNA"/>
</dbReference>
<feature type="region of interest" description="Disordered" evidence="1">
    <location>
        <begin position="1"/>
        <end position="24"/>
    </location>
</feature>
<dbReference type="SUPFAM" id="SSF55383">
    <property type="entry name" value="Copper amine oxidase, domain N"/>
    <property type="match status" value="1"/>
</dbReference>
<reference evidence="4 5" key="1">
    <citation type="submission" date="2020-04" db="EMBL/GenBank/DDBJ databases">
        <title>Novel Paenibacillus strain UniB2 isolated from commercial digestive syrup.</title>
        <authorList>
            <person name="Thorat V."/>
            <person name="Kirdat K."/>
            <person name="Tiwarekar B."/>
            <person name="Yadav A."/>
        </authorList>
    </citation>
    <scope>NUCLEOTIDE SEQUENCE [LARGE SCALE GENOMIC DNA]</scope>
    <source>
        <strain evidence="4 5">UniB2</strain>
    </source>
</reference>
<evidence type="ECO:0000259" key="2">
    <source>
        <dbReference type="Pfam" id="PF07833"/>
    </source>
</evidence>
<dbReference type="Proteomes" id="UP000502136">
    <property type="component" value="Chromosome"/>
</dbReference>
<dbReference type="InterPro" id="IPR036582">
    <property type="entry name" value="Mao_N_sf"/>
</dbReference>
<evidence type="ECO:0000256" key="1">
    <source>
        <dbReference type="SAM" id="MobiDB-lite"/>
    </source>
</evidence>
<dbReference type="Pfam" id="PF09992">
    <property type="entry name" value="NAGPA"/>
    <property type="match status" value="1"/>
</dbReference>
<dbReference type="PANTHER" id="PTHR40446:SF2">
    <property type="entry name" value="N-ACETYLGLUCOSAMINE-1-PHOSPHODIESTER ALPHA-N-ACETYLGLUCOSAMINIDASE"/>
    <property type="match status" value="1"/>
</dbReference>
<organism evidence="4 5">
    <name type="scientific">Paenibacillus albicereus</name>
    <dbReference type="NCBI Taxonomy" id="2726185"/>
    <lineage>
        <taxon>Bacteria</taxon>
        <taxon>Bacillati</taxon>
        <taxon>Bacillota</taxon>
        <taxon>Bacilli</taxon>
        <taxon>Bacillales</taxon>
        <taxon>Paenibacillaceae</taxon>
        <taxon>Paenibacillus</taxon>
    </lineage>
</organism>
<dbReference type="Pfam" id="PF07833">
    <property type="entry name" value="Cu_amine_oxidN1"/>
    <property type="match status" value="1"/>
</dbReference>
<evidence type="ECO:0000313" key="4">
    <source>
        <dbReference type="EMBL" id="QJC53787.1"/>
    </source>
</evidence>
<dbReference type="InterPro" id="IPR012854">
    <property type="entry name" value="Cu_amine_oxidase-like_N"/>
</dbReference>
<protein>
    <submittedName>
        <fullName evidence="4">Copper amine oxidase</fullName>
    </submittedName>
</protein>
<dbReference type="AlphaFoldDB" id="A0A6H2H2A8"/>
<accession>A0A6H2H2A8</accession>
<dbReference type="KEGG" id="palr:HGI30_21180"/>
<dbReference type="Gene3D" id="2.60.120.430">
    <property type="entry name" value="Galactose-binding lectin"/>
    <property type="match status" value="1"/>
</dbReference>
<dbReference type="PANTHER" id="PTHR40446">
    <property type="entry name" value="N-ACETYLGLUCOSAMINE-1-PHOSPHODIESTER ALPHA-N-ACETYLGLUCOSAMINIDASE"/>
    <property type="match status" value="1"/>
</dbReference>
<keyword evidence="5" id="KW-1185">Reference proteome</keyword>
<feature type="domain" description="Copper amine oxidase-like N-terminal" evidence="2">
    <location>
        <begin position="816"/>
        <end position="921"/>
    </location>
</feature>
<evidence type="ECO:0000313" key="5">
    <source>
        <dbReference type="Proteomes" id="UP000502136"/>
    </source>
</evidence>
<proteinExistence type="predicted"/>
<dbReference type="Gene3D" id="3.30.457.10">
    <property type="entry name" value="Copper amine oxidase-like, N-terminal domain"/>
    <property type="match status" value="2"/>
</dbReference>
<name>A0A6H2H2A8_9BACL</name>